<feature type="domain" description="Mvd1 C-terminal" evidence="8">
    <location>
        <begin position="205"/>
        <end position="338"/>
    </location>
</feature>
<dbReference type="EC" id="4.1.1.33" evidence="2"/>
<evidence type="ECO:0000256" key="6">
    <source>
        <dbReference type="ARBA" id="ARBA00023098"/>
    </source>
</evidence>
<dbReference type="AlphaFoldDB" id="A0A4U5TS65"/>
<name>A0A4U5TS65_9FLAO</name>
<dbReference type="Pfam" id="PF18376">
    <property type="entry name" value="MDD_C"/>
    <property type="match status" value="1"/>
</dbReference>
<dbReference type="PANTHER" id="PTHR10977:SF3">
    <property type="entry name" value="DIPHOSPHOMEVALONATE DECARBOXYLASE"/>
    <property type="match status" value="1"/>
</dbReference>
<accession>A0A4U5TS65</accession>
<evidence type="ECO:0000256" key="2">
    <source>
        <dbReference type="ARBA" id="ARBA00012296"/>
    </source>
</evidence>
<evidence type="ECO:0000313" key="10">
    <source>
        <dbReference type="EMBL" id="TKS57137.1"/>
    </source>
</evidence>
<dbReference type="PANTHER" id="PTHR10977">
    <property type="entry name" value="DIPHOSPHOMEVALONATE DECARBOXYLASE"/>
    <property type="match status" value="1"/>
</dbReference>
<reference evidence="10 11" key="1">
    <citation type="submission" date="2019-04" db="EMBL/GenBank/DDBJ databases">
        <title>Psychroflexus halotolerans sp. nov., isolated from a marine solar saltern.</title>
        <authorList>
            <person name="Feng X."/>
        </authorList>
    </citation>
    <scope>NUCLEOTIDE SEQUENCE [LARGE SCALE GENOMIC DNA]</scope>
    <source>
        <strain evidence="10 11">WDS2C27</strain>
    </source>
</reference>
<evidence type="ECO:0000256" key="7">
    <source>
        <dbReference type="ARBA" id="ARBA00023239"/>
    </source>
</evidence>
<protein>
    <recommendedName>
        <fullName evidence="2">diphosphomevalonate decarboxylase</fullName>
        <ecNumber evidence="2">4.1.1.33</ecNumber>
    </recommendedName>
</protein>
<dbReference type="InterPro" id="IPR014721">
    <property type="entry name" value="Ribsml_uS5_D2-typ_fold_subgr"/>
</dbReference>
<dbReference type="GO" id="GO:0019287">
    <property type="term" value="P:isopentenyl diphosphate biosynthetic process, mevalonate pathway"/>
    <property type="evidence" value="ECO:0007669"/>
    <property type="project" value="InterPro"/>
</dbReference>
<dbReference type="SUPFAM" id="SSF54211">
    <property type="entry name" value="Ribosomal protein S5 domain 2-like"/>
    <property type="match status" value="1"/>
</dbReference>
<dbReference type="EMBL" id="SWMU01000001">
    <property type="protein sequence ID" value="TKS57137.1"/>
    <property type="molecule type" value="Genomic_DNA"/>
</dbReference>
<dbReference type="Pfam" id="PF22700">
    <property type="entry name" value="MVD-like_N"/>
    <property type="match status" value="1"/>
</dbReference>
<dbReference type="NCBIfam" id="TIGR01240">
    <property type="entry name" value="mevDPdecarb"/>
    <property type="match status" value="1"/>
</dbReference>
<evidence type="ECO:0000259" key="8">
    <source>
        <dbReference type="Pfam" id="PF18376"/>
    </source>
</evidence>
<dbReference type="InterPro" id="IPR005935">
    <property type="entry name" value="Mev_decarb"/>
</dbReference>
<evidence type="ECO:0000256" key="3">
    <source>
        <dbReference type="ARBA" id="ARBA00022516"/>
    </source>
</evidence>
<dbReference type="InterPro" id="IPR029765">
    <property type="entry name" value="Mev_diP_decarb"/>
</dbReference>
<comment type="caution">
    <text evidence="10">The sequence shown here is derived from an EMBL/GenBank/DDBJ whole genome shotgun (WGS) entry which is preliminary data.</text>
</comment>
<evidence type="ECO:0000256" key="4">
    <source>
        <dbReference type="ARBA" id="ARBA00022741"/>
    </source>
</evidence>
<dbReference type="RefSeq" id="WP_138930840.1">
    <property type="nucleotide sequence ID" value="NZ_SWMU01000001.1"/>
</dbReference>
<evidence type="ECO:0000259" key="9">
    <source>
        <dbReference type="Pfam" id="PF22700"/>
    </source>
</evidence>
<gene>
    <name evidence="10" type="primary">mvaD</name>
    <name evidence="10" type="ORF">FCN74_01585</name>
</gene>
<dbReference type="InterPro" id="IPR053859">
    <property type="entry name" value="MVD-like_N"/>
</dbReference>
<evidence type="ECO:0000256" key="1">
    <source>
        <dbReference type="ARBA" id="ARBA00008831"/>
    </source>
</evidence>
<dbReference type="Proteomes" id="UP000306552">
    <property type="component" value="Unassembled WGS sequence"/>
</dbReference>
<dbReference type="PIRSF" id="PIRSF015950">
    <property type="entry name" value="Mev_P_decrbx"/>
    <property type="match status" value="1"/>
</dbReference>
<dbReference type="InterPro" id="IPR041431">
    <property type="entry name" value="Mvd1_C"/>
</dbReference>
<comment type="similarity">
    <text evidence="1">Belongs to the diphosphomevalonate decarboxylase family.</text>
</comment>
<dbReference type="Gene3D" id="3.30.230.10">
    <property type="match status" value="1"/>
</dbReference>
<dbReference type="SUPFAM" id="SSF55060">
    <property type="entry name" value="GHMP Kinase, C-terminal domain"/>
    <property type="match status" value="1"/>
</dbReference>
<dbReference type="OrthoDB" id="5498344at2"/>
<evidence type="ECO:0000256" key="5">
    <source>
        <dbReference type="ARBA" id="ARBA00022840"/>
    </source>
</evidence>
<feature type="domain" description="Diphosphomevalonate decarboxylase-like N-terminal" evidence="9">
    <location>
        <begin position="21"/>
        <end position="178"/>
    </location>
</feature>
<keyword evidence="3" id="KW-0444">Lipid biosynthesis</keyword>
<keyword evidence="4" id="KW-0547">Nucleotide-binding</keyword>
<keyword evidence="5" id="KW-0067">ATP-binding</keyword>
<dbReference type="InterPro" id="IPR036554">
    <property type="entry name" value="GHMP_kinase_C_sf"/>
</dbReference>
<keyword evidence="11" id="KW-1185">Reference proteome</keyword>
<proteinExistence type="inferred from homology"/>
<evidence type="ECO:0000313" key="11">
    <source>
        <dbReference type="Proteomes" id="UP000306552"/>
    </source>
</evidence>
<keyword evidence="6" id="KW-0443">Lipid metabolism</keyword>
<dbReference type="Gene3D" id="3.30.70.890">
    <property type="entry name" value="GHMP kinase, C-terminal domain"/>
    <property type="match status" value="1"/>
</dbReference>
<organism evidence="10 11">
    <name type="scientific">Mesohalobacter halotolerans</name>
    <dbReference type="NCBI Taxonomy" id="1883405"/>
    <lineage>
        <taxon>Bacteria</taxon>
        <taxon>Pseudomonadati</taxon>
        <taxon>Bacteroidota</taxon>
        <taxon>Flavobacteriia</taxon>
        <taxon>Flavobacteriales</taxon>
        <taxon>Flavobacteriaceae</taxon>
        <taxon>Mesohalobacter</taxon>
    </lineage>
</organism>
<sequence>MEFKALQPQTIIKNLSLGYAAPSNIALVKYWGKYHKQIPANPSVSFTLKNCKTETYIEAQKLSKVSKNFDVEVYVDGQLNLDFKPKILQFLARIEPYFLFLKHYHFKIKTHNTFPHSSGIASSASGFAALASCLVKIEQDLAQQKASFNTAKASFIARLGSGSASRSISGPMMIWGKHLGLSHSSDEIAICHENIDDVFKTYQDVILLVDKGQKKVSSSIGHNLMKNHPFAQPRFEQAQSNLSSLLEVLKSGNLEKFIKITESEALTLHAMMMCSQPYFILMKPQTLSIIEHIWEFRQNTSIPVSFTLDAGANVHLLFPKSHKIKVLEFINKNLIGYCQNEQYICDQVGDGISPLS</sequence>
<keyword evidence="7 10" id="KW-0456">Lyase</keyword>
<dbReference type="GO" id="GO:0005524">
    <property type="term" value="F:ATP binding"/>
    <property type="evidence" value="ECO:0007669"/>
    <property type="project" value="UniProtKB-KW"/>
</dbReference>
<dbReference type="GO" id="GO:0005829">
    <property type="term" value="C:cytosol"/>
    <property type="evidence" value="ECO:0007669"/>
    <property type="project" value="InterPro"/>
</dbReference>
<dbReference type="InterPro" id="IPR020568">
    <property type="entry name" value="Ribosomal_Su5_D2-typ_SF"/>
</dbReference>
<dbReference type="GO" id="GO:0004163">
    <property type="term" value="F:diphosphomevalonate decarboxylase activity"/>
    <property type="evidence" value="ECO:0007669"/>
    <property type="project" value="UniProtKB-EC"/>
</dbReference>